<reference evidence="1 2" key="1">
    <citation type="submission" date="2016-09" db="EMBL/GenBank/DDBJ databases">
        <title>Complete genome sequence of Deltia acidovorans CM13 isolated from murine proximal colonic tissue.</title>
        <authorList>
            <person name="Saffarian A."/>
        </authorList>
    </citation>
    <scope>NUCLEOTIDE SEQUENCE [LARGE SCALE GENOMIC DNA]</scope>
    <source>
        <strain evidence="1 2">CM13</strain>
    </source>
</reference>
<organism evidence="1 2">
    <name type="scientific">Delftia tsuruhatensis</name>
    <dbReference type="NCBI Taxonomy" id="180282"/>
    <lineage>
        <taxon>Bacteria</taxon>
        <taxon>Pseudomonadati</taxon>
        <taxon>Pseudomonadota</taxon>
        <taxon>Betaproteobacteria</taxon>
        <taxon>Burkholderiales</taxon>
        <taxon>Comamonadaceae</taxon>
        <taxon>Delftia</taxon>
    </lineage>
</organism>
<accession>A0ABM6EDD3</accession>
<name>A0ABM6EDD3_9BURK</name>
<dbReference type="InterPro" id="IPR057730">
    <property type="entry name" value="AcrF8"/>
</dbReference>
<evidence type="ECO:0000313" key="1">
    <source>
        <dbReference type="EMBL" id="AOV05718.1"/>
    </source>
</evidence>
<keyword evidence="2" id="KW-1185">Reference proteome</keyword>
<sequence>MSYLISNGQIVAKTSATLASGQSVAFSGTRVSEEINAGRKWNLVNAQRATIGNGKTWDAKWAKLEDGRMASEINPGEFFIA</sequence>
<dbReference type="EMBL" id="CP017420">
    <property type="protein sequence ID" value="AOV05718.1"/>
    <property type="molecule type" value="Genomic_DNA"/>
</dbReference>
<evidence type="ECO:0000313" key="2">
    <source>
        <dbReference type="Proteomes" id="UP000095607"/>
    </source>
</evidence>
<dbReference type="Proteomes" id="UP000095607">
    <property type="component" value="Chromosome"/>
</dbReference>
<protein>
    <submittedName>
        <fullName evidence="1">Uncharacterized protein</fullName>
    </submittedName>
</protein>
<dbReference type="Pfam" id="PF25699">
    <property type="entry name" value="AcrF8"/>
    <property type="match status" value="1"/>
</dbReference>
<gene>
    <name evidence="1" type="ORF">BI380_32610</name>
</gene>
<dbReference type="RefSeq" id="WP_046240346.1">
    <property type="nucleotide sequence ID" value="NZ_CBCSDN010000061.1"/>
</dbReference>
<proteinExistence type="predicted"/>